<organism evidence="2 3">
    <name type="scientific">Beauveria bassiana D1-5</name>
    <dbReference type="NCBI Taxonomy" id="1245745"/>
    <lineage>
        <taxon>Eukaryota</taxon>
        <taxon>Fungi</taxon>
        <taxon>Dikarya</taxon>
        <taxon>Ascomycota</taxon>
        <taxon>Pezizomycotina</taxon>
        <taxon>Sordariomycetes</taxon>
        <taxon>Hypocreomycetidae</taxon>
        <taxon>Hypocreales</taxon>
        <taxon>Cordycipitaceae</taxon>
        <taxon>Beauveria</taxon>
    </lineage>
</organism>
<sequence>MPSHRPGPLTPTPVIVIKDSGSSSREININSHAESRSTRDGGFVYNSHTTITSESTPPPPSRRPLPPSQQMSARSALFCLVFVANGASRQLLHAVVDDDGHGVESPLSASVFSGPVSSAAADAPAVRRAAE</sequence>
<evidence type="ECO:0000256" key="1">
    <source>
        <dbReference type="SAM" id="MobiDB-lite"/>
    </source>
</evidence>
<accession>A0A0A2V5K4</accession>
<protein>
    <submittedName>
        <fullName evidence="2">Uncharacterized protein</fullName>
    </submittedName>
</protein>
<feature type="region of interest" description="Disordered" evidence="1">
    <location>
        <begin position="1"/>
        <end position="70"/>
    </location>
</feature>
<feature type="compositionally biased region" description="Polar residues" evidence="1">
    <location>
        <begin position="20"/>
        <end position="32"/>
    </location>
</feature>
<dbReference type="AlphaFoldDB" id="A0A0A2V5K4"/>
<reference evidence="2 3" key="1">
    <citation type="submission" date="2012-10" db="EMBL/GenBank/DDBJ databases">
        <title>Genome sequencing and analysis of entomopathogenic fungi Beauveria bassiana D1-5.</title>
        <authorList>
            <person name="Li Q."/>
            <person name="Wang L."/>
            <person name="Zhang Z."/>
            <person name="Wang Q."/>
            <person name="Ren J."/>
            <person name="Wang M."/>
            <person name="Xu W."/>
            <person name="Wang J."/>
            <person name="Lu Y."/>
            <person name="Du Q."/>
            <person name="Sun Z."/>
        </authorList>
    </citation>
    <scope>NUCLEOTIDE SEQUENCE [LARGE SCALE GENOMIC DNA]</scope>
    <source>
        <strain evidence="2 3">D1-5</strain>
    </source>
</reference>
<evidence type="ECO:0000313" key="3">
    <source>
        <dbReference type="Proteomes" id="UP000030106"/>
    </source>
</evidence>
<dbReference type="Proteomes" id="UP000030106">
    <property type="component" value="Unassembled WGS sequence"/>
</dbReference>
<feature type="compositionally biased region" description="Pro residues" evidence="1">
    <location>
        <begin position="56"/>
        <end position="67"/>
    </location>
</feature>
<evidence type="ECO:0000313" key="2">
    <source>
        <dbReference type="EMBL" id="KGQ03091.1"/>
    </source>
</evidence>
<dbReference type="HOGENOM" id="CLU_1927222_0_0_1"/>
<name>A0A0A2V5K4_BEABA</name>
<gene>
    <name evidence="2" type="ORF">BBAD15_g11687</name>
</gene>
<dbReference type="EMBL" id="ANFO01001287">
    <property type="protein sequence ID" value="KGQ03091.1"/>
    <property type="molecule type" value="Genomic_DNA"/>
</dbReference>
<proteinExistence type="predicted"/>
<comment type="caution">
    <text evidence="2">The sequence shown here is derived from an EMBL/GenBank/DDBJ whole genome shotgun (WGS) entry which is preliminary data.</text>
</comment>